<dbReference type="Proteomes" id="UP001341840">
    <property type="component" value="Unassembled WGS sequence"/>
</dbReference>
<feature type="region of interest" description="Disordered" evidence="1">
    <location>
        <begin position="1"/>
        <end position="22"/>
    </location>
</feature>
<proteinExistence type="predicted"/>
<comment type="caution">
    <text evidence="2">The sequence shown here is derived from an EMBL/GenBank/DDBJ whole genome shotgun (WGS) entry which is preliminary data.</text>
</comment>
<name>A0ABU6UAX8_9FABA</name>
<keyword evidence="3" id="KW-1185">Reference proteome</keyword>
<dbReference type="EMBL" id="JASCZI010120882">
    <property type="protein sequence ID" value="MED6156828.1"/>
    <property type="molecule type" value="Genomic_DNA"/>
</dbReference>
<reference evidence="2 3" key="1">
    <citation type="journal article" date="2023" name="Plants (Basel)">
        <title>Bridging the Gap: Combining Genomics and Transcriptomics Approaches to Understand Stylosanthes scabra, an Orphan Legume from the Brazilian Caatinga.</title>
        <authorList>
            <person name="Ferreira-Neto J.R.C."/>
            <person name="da Silva M.D."/>
            <person name="Binneck E."/>
            <person name="de Melo N.F."/>
            <person name="da Silva R.H."/>
            <person name="de Melo A.L.T.M."/>
            <person name="Pandolfi V."/>
            <person name="Bustamante F.O."/>
            <person name="Brasileiro-Vidal A.C."/>
            <person name="Benko-Iseppon A.M."/>
        </authorList>
    </citation>
    <scope>NUCLEOTIDE SEQUENCE [LARGE SCALE GENOMIC DNA]</scope>
    <source>
        <tissue evidence="2">Leaves</tissue>
    </source>
</reference>
<accession>A0ABU6UAX8</accession>
<evidence type="ECO:0000313" key="3">
    <source>
        <dbReference type="Proteomes" id="UP001341840"/>
    </source>
</evidence>
<evidence type="ECO:0000313" key="2">
    <source>
        <dbReference type="EMBL" id="MED6156828.1"/>
    </source>
</evidence>
<sequence length="153" mass="16887">MNETEERFKRQQNRSSQISKYRSRKSKKISTFSITNFKLQSVANHFERGEIVTPGKDSTSATLTVESSESVFDCGEVNGHAKSSVEVGAVATGKVDDIYLEPEEERVTRPPPNPRHLHSHVAAFGSVDDVAYLNNESDRVASLTNGGRVEDCA</sequence>
<organism evidence="2 3">
    <name type="scientific">Stylosanthes scabra</name>
    <dbReference type="NCBI Taxonomy" id="79078"/>
    <lineage>
        <taxon>Eukaryota</taxon>
        <taxon>Viridiplantae</taxon>
        <taxon>Streptophyta</taxon>
        <taxon>Embryophyta</taxon>
        <taxon>Tracheophyta</taxon>
        <taxon>Spermatophyta</taxon>
        <taxon>Magnoliopsida</taxon>
        <taxon>eudicotyledons</taxon>
        <taxon>Gunneridae</taxon>
        <taxon>Pentapetalae</taxon>
        <taxon>rosids</taxon>
        <taxon>fabids</taxon>
        <taxon>Fabales</taxon>
        <taxon>Fabaceae</taxon>
        <taxon>Papilionoideae</taxon>
        <taxon>50 kb inversion clade</taxon>
        <taxon>dalbergioids sensu lato</taxon>
        <taxon>Dalbergieae</taxon>
        <taxon>Pterocarpus clade</taxon>
        <taxon>Stylosanthes</taxon>
    </lineage>
</organism>
<protein>
    <submittedName>
        <fullName evidence="2">Uncharacterized protein</fullName>
    </submittedName>
</protein>
<gene>
    <name evidence="2" type="ORF">PIB30_017988</name>
</gene>
<evidence type="ECO:0000256" key="1">
    <source>
        <dbReference type="SAM" id="MobiDB-lite"/>
    </source>
</evidence>